<comment type="caution">
    <text evidence="2">The sequence shown here is derived from an EMBL/GenBank/DDBJ whole genome shotgun (WGS) entry which is preliminary data.</text>
</comment>
<organism evidence="2 3">
    <name type="scientific">Roseicyclus mahoneyensis</name>
    <dbReference type="NCBI Taxonomy" id="164332"/>
    <lineage>
        <taxon>Bacteria</taxon>
        <taxon>Pseudomonadati</taxon>
        <taxon>Pseudomonadota</taxon>
        <taxon>Alphaproteobacteria</taxon>
        <taxon>Rhodobacterales</taxon>
        <taxon>Roseobacteraceae</taxon>
        <taxon>Roseicyclus</taxon>
    </lineage>
</organism>
<feature type="region of interest" description="Disordered" evidence="1">
    <location>
        <begin position="16"/>
        <end position="40"/>
    </location>
</feature>
<evidence type="ECO:0000256" key="1">
    <source>
        <dbReference type="SAM" id="MobiDB-lite"/>
    </source>
</evidence>
<dbReference type="RefSeq" id="WP_281269423.1">
    <property type="nucleotide sequence ID" value="NZ_QGGW01000011.1"/>
</dbReference>
<protein>
    <submittedName>
        <fullName evidence="2">Uncharacterized protein</fullName>
    </submittedName>
</protein>
<evidence type="ECO:0000313" key="3">
    <source>
        <dbReference type="Proteomes" id="UP000245708"/>
    </source>
</evidence>
<gene>
    <name evidence="2" type="ORF">C7455_11156</name>
</gene>
<accession>A0A316GDK9</accession>
<dbReference type="AlphaFoldDB" id="A0A316GDK9"/>
<dbReference type="Proteomes" id="UP000245708">
    <property type="component" value="Unassembled WGS sequence"/>
</dbReference>
<evidence type="ECO:0000313" key="2">
    <source>
        <dbReference type="EMBL" id="PWK58006.1"/>
    </source>
</evidence>
<proteinExistence type="predicted"/>
<dbReference type="EMBL" id="QGGW01000011">
    <property type="protein sequence ID" value="PWK58006.1"/>
    <property type="molecule type" value="Genomic_DNA"/>
</dbReference>
<sequence>MPFSSYLAETARGLGSSIVDPANMDTDIGDPIHQMPGLNT</sequence>
<reference evidence="2 3" key="1">
    <citation type="submission" date="2018-05" db="EMBL/GenBank/DDBJ databases">
        <title>Genomic Encyclopedia of Type Strains, Phase IV (KMG-IV): sequencing the most valuable type-strain genomes for metagenomic binning, comparative biology and taxonomic classification.</title>
        <authorList>
            <person name="Goeker M."/>
        </authorList>
    </citation>
    <scope>NUCLEOTIDE SEQUENCE [LARGE SCALE GENOMIC DNA]</scope>
    <source>
        <strain evidence="2 3">DSM 16097</strain>
    </source>
</reference>
<keyword evidence="3" id="KW-1185">Reference proteome</keyword>
<name>A0A316GDK9_9RHOB</name>